<dbReference type="AlphaFoldDB" id="F8NMY4"/>
<proteinExistence type="predicted"/>
<gene>
    <name evidence="1" type="ORF">SERLADRAFT_460959</name>
</gene>
<accession>F8NMY4</accession>
<dbReference type="Proteomes" id="UP000008064">
    <property type="component" value="Unassembled WGS sequence"/>
</dbReference>
<sequence length="63" mass="7164">MITACSILKVECFNYRHGLTLSSCITEILDINEGRNTFDGNMRWKVLARCATLVPNESSLERE</sequence>
<dbReference type="EMBL" id="GL945431">
    <property type="protein sequence ID" value="EGO27478.1"/>
    <property type="molecule type" value="Genomic_DNA"/>
</dbReference>
<reference evidence="1" key="1">
    <citation type="submission" date="2011-04" db="EMBL/GenBank/DDBJ databases">
        <title>Evolution of plant cell wall degrading machinery underlies the functional diversity of forest fungi.</title>
        <authorList>
            <consortium name="US DOE Joint Genome Institute (JGI-PGF)"/>
            <person name="Eastwood D.C."/>
            <person name="Floudas D."/>
            <person name="Binder M."/>
            <person name="Majcherczyk A."/>
            <person name="Schneider P."/>
            <person name="Aerts A."/>
            <person name="Asiegbu F.O."/>
            <person name="Baker S.E."/>
            <person name="Barry K."/>
            <person name="Bendiksby M."/>
            <person name="Blumentritt M."/>
            <person name="Coutinho P.M."/>
            <person name="Cullen D."/>
            <person name="Cullen D."/>
            <person name="Gathman A."/>
            <person name="Goodell B."/>
            <person name="Henrissat B."/>
            <person name="Ihrmark K."/>
            <person name="Kauserud H."/>
            <person name="Kohler A."/>
            <person name="LaButti K."/>
            <person name="Lapidus A."/>
            <person name="Lavin J.L."/>
            <person name="Lee Y.-H."/>
            <person name="Lindquist E."/>
            <person name="Lilly W."/>
            <person name="Lucas S."/>
            <person name="Morin E."/>
            <person name="Murat C."/>
            <person name="Oguiza J.A."/>
            <person name="Park J."/>
            <person name="Pisabarro A.G."/>
            <person name="Riley R."/>
            <person name="Rosling A."/>
            <person name="Salamov A."/>
            <person name="Schmidt O."/>
            <person name="Schmutz J."/>
            <person name="Skrede I."/>
            <person name="Stenlid J."/>
            <person name="Wiebenga A."/>
            <person name="Xie X."/>
            <person name="Kues U."/>
            <person name="Hibbett D.S."/>
            <person name="Hoffmeister D."/>
            <person name="Hogberg N."/>
            <person name="Martin F."/>
            <person name="Grigoriev I.V."/>
            <person name="Watkinson S.C."/>
        </authorList>
    </citation>
    <scope>NUCLEOTIDE SEQUENCE</scope>
    <source>
        <strain evidence="1">S7.9</strain>
    </source>
</reference>
<dbReference type="GeneID" id="18818154"/>
<organism>
    <name type="scientific">Serpula lacrymans var. lacrymans (strain S7.9)</name>
    <name type="common">Dry rot fungus</name>
    <dbReference type="NCBI Taxonomy" id="578457"/>
    <lineage>
        <taxon>Eukaryota</taxon>
        <taxon>Fungi</taxon>
        <taxon>Dikarya</taxon>
        <taxon>Basidiomycota</taxon>
        <taxon>Agaricomycotina</taxon>
        <taxon>Agaricomycetes</taxon>
        <taxon>Agaricomycetidae</taxon>
        <taxon>Boletales</taxon>
        <taxon>Coniophorineae</taxon>
        <taxon>Serpulaceae</taxon>
        <taxon>Serpula</taxon>
    </lineage>
</organism>
<evidence type="ECO:0000313" key="1">
    <source>
        <dbReference type="EMBL" id="EGO27478.1"/>
    </source>
</evidence>
<dbReference type="KEGG" id="sla:SERLADRAFT_460959"/>
<dbReference type="HOGENOM" id="CLU_2887206_0_0_1"/>
<protein>
    <submittedName>
        <fullName evidence="1">Uncharacterized protein</fullName>
    </submittedName>
</protein>
<dbReference type="RefSeq" id="XP_007315569.1">
    <property type="nucleotide sequence ID" value="XM_007315507.1"/>
</dbReference>
<name>F8NMY4_SERL9</name>